<dbReference type="InterPro" id="IPR032675">
    <property type="entry name" value="LRR_dom_sf"/>
</dbReference>
<name>A0ABP1QDP4_9HEXA</name>
<dbReference type="SUPFAM" id="SSF52058">
    <property type="entry name" value="L domain-like"/>
    <property type="match status" value="1"/>
</dbReference>
<protein>
    <submittedName>
        <fullName evidence="1">Uncharacterized protein</fullName>
    </submittedName>
</protein>
<evidence type="ECO:0000313" key="2">
    <source>
        <dbReference type="Proteomes" id="UP001642540"/>
    </source>
</evidence>
<accession>A0ABP1QDP4</accession>
<dbReference type="Gene3D" id="3.80.10.10">
    <property type="entry name" value="Ribonuclease Inhibitor"/>
    <property type="match status" value="1"/>
</dbReference>
<organism evidence="1 2">
    <name type="scientific">Orchesella dallaii</name>
    <dbReference type="NCBI Taxonomy" id="48710"/>
    <lineage>
        <taxon>Eukaryota</taxon>
        <taxon>Metazoa</taxon>
        <taxon>Ecdysozoa</taxon>
        <taxon>Arthropoda</taxon>
        <taxon>Hexapoda</taxon>
        <taxon>Collembola</taxon>
        <taxon>Entomobryomorpha</taxon>
        <taxon>Entomobryoidea</taxon>
        <taxon>Orchesellidae</taxon>
        <taxon>Orchesellinae</taxon>
        <taxon>Orchesella</taxon>
    </lineage>
</organism>
<gene>
    <name evidence="1" type="ORF">ODALV1_LOCUS9237</name>
</gene>
<dbReference type="Pfam" id="PF13855">
    <property type="entry name" value="LRR_8"/>
    <property type="match status" value="1"/>
</dbReference>
<sequence length="133" mass="15560">MYAISETLVERIRSQRESENLDLSLCEITNIPLRAIKDHYGTPKDLDLSYNLIGYIKPVFVLDMKHCTKLNLARNGLQKLPENFGDMDQLTYLDLHANQVLKLELYELIRLQECFLTLFDVAYHETVLYTYSL</sequence>
<proteinExistence type="predicted"/>
<evidence type="ECO:0000313" key="1">
    <source>
        <dbReference type="EMBL" id="CAL8096007.1"/>
    </source>
</evidence>
<dbReference type="EMBL" id="CAXLJM020000027">
    <property type="protein sequence ID" value="CAL8096007.1"/>
    <property type="molecule type" value="Genomic_DNA"/>
</dbReference>
<dbReference type="Proteomes" id="UP001642540">
    <property type="component" value="Unassembled WGS sequence"/>
</dbReference>
<dbReference type="InterPro" id="IPR001611">
    <property type="entry name" value="Leu-rich_rpt"/>
</dbReference>
<comment type="caution">
    <text evidence="1">The sequence shown here is derived from an EMBL/GenBank/DDBJ whole genome shotgun (WGS) entry which is preliminary data.</text>
</comment>
<keyword evidence="2" id="KW-1185">Reference proteome</keyword>
<reference evidence="1 2" key="1">
    <citation type="submission" date="2024-08" db="EMBL/GenBank/DDBJ databases">
        <authorList>
            <person name="Cucini C."/>
            <person name="Frati F."/>
        </authorList>
    </citation>
    <scope>NUCLEOTIDE SEQUENCE [LARGE SCALE GENOMIC DNA]</scope>
</reference>